<dbReference type="Proteomes" id="UP001526201">
    <property type="component" value="Unassembled WGS sequence"/>
</dbReference>
<keyword evidence="1" id="KW-0378">Hydrolase</keyword>
<organism evidence="4 5">
    <name type="scientific">Mycolicibacterium komossense</name>
    <dbReference type="NCBI Taxonomy" id="1779"/>
    <lineage>
        <taxon>Bacteria</taxon>
        <taxon>Bacillati</taxon>
        <taxon>Actinomycetota</taxon>
        <taxon>Actinomycetes</taxon>
        <taxon>Mycobacteriales</taxon>
        <taxon>Mycobacteriaceae</taxon>
        <taxon>Mycolicibacterium</taxon>
    </lineage>
</organism>
<dbReference type="InterPro" id="IPR011059">
    <property type="entry name" value="Metal-dep_hydrolase_composite"/>
</dbReference>
<evidence type="ECO:0000259" key="3">
    <source>
        <dbReference type="Pfam" id="PF01979"/>
    </source>
</evidence>
<feature type="region of interest" description="Disordered" evidence="2">
    <location>
        <begin position="408"/>
        <end position="454"/>
    </location>
</feature>
<dbReference type="PANTHER" id="PTHR43794:SF11">
    <property type="entry name" value="AMIDOHYDROLASE-RELATED DOMAIN-CONTAINING PROTEIN"/>
    <property type="match status" value="1"/>
</dbReference>
<evidence type="ECO:0000256" key="1">
    <source>
        <dbReference type="ARBA" id="ARBA00022801"/>
    </source>
</evidence>
<feature type="compositionally biased region" description="Low complexity" evidence="2">
    <location>
        <begin position="435"/>
        <end position="448"/>
    </location>
</feature>
<dbReference type="SUPFAM" id="SSF51556">
    <property type="entry name" value="Metallo-dependent hydrolases"/>
    <property type="match status" value="1"/>
</dbReference>
<feature type="domain" description="Amidohydrolase-related" evidence="3">
    <location>
        <begin position="41"/>
        <end position="201"/>
    </location>
</feature>
<feature type="compositionally biased region" description="Pro residues" evidence="2">
    <location>
        <begin position="420"/>
        <end position="434"/>
    </location>
</feature>
<accession>A0ABT3CEX2</accession>
<dbReference type="InterPro" id="IPR032466">
    <property type="entry name" value="Metal_Hydrolase"/>
</dbReference>
<gene>
    <name evidence="4" type="ORF">H7J73_18685</name>
</gene>
<sequence>MAPDRPDSEVLDVLVEGDRITQIGRRLDPAGADIVDLAGRVVIPGLVNAHLHTWQTAMRFVGTDWSLPEYLANAHGAVAHRYSPDDMYVGTLAGALNQIDGGVTTIGDWCHNCVTPEHADAGVDALTRAGVRAVFLHGTPHSVRERPHDTGEVDRLLRGPIGASDLLSMGMAVEGPQLSKPEVAIADLRAAAERGILASMHQSAGPPNPGWRAVGVAGLWGPGVNIVHGVGLTGAWVQRLADAGVSLTSTPENELGQGHCTSLTRQLLRIGTAPSLGTDTEIATPGEVLVAARITLALQRGHTHDLKHQRTGLGTESLEIRAKQALSWVTIEGARALGLADRIGRIQPGLQADLVVIDTRRLNLWPLHDPVAAALHAHPGNVESVMIGGIWRKRDHLLLETSIDDIKGSVQQSGGAIRQPRPPPGRGRTPPRPGGPTRRAPTTAPTGACGSKRP</sequence>
<dbReference type="Gene3D" id="3.20.20.140">
    <property type="entry name" value="Metal-dependent hydrolases"/>
    <property type="match status" value="1"/>
</dbReference>
<reference evidence="4 5" key="1">
    <citation type="journal article" date="2022" name="BMC Genomics">
        <title>Comparative genome analysis of mycobacteria focusing on tRNA and non-coding RNA.</title>
        <authorList>
            <person name="Behra P.R.K."/>
            <person name="Pettersson B.M.F."/>
            <person name="Ramesh M."/>
            <person name="Das S."/>
            <person name="Dasgupta S."/>
            <person name="Kirsebom L.A."/>
        </authorList>
    </citation>
    <scope>NUCLEOTIDE SEQUENCE [LARGE SCALE GENOMIC DNA]</scope>
    <source>
        <strain evidence="4 5">DSM 44078</strain>
    </source>
</reference>
<dbReference type="EMBL" id="JACKTY010000031">
    <property type="protein sequence ID" value="MCV7228044.1"/>
    <property type="molecule type" value="Genomic_DNA"/>
</dbReference>
<dbReference type="SUPFAM" id="SSF51338">
    <property type="entry name" value="Composite domain of metallo-dependent hydrolases"/>
    <property type="match status" value="2"/>
</dbReference>
<feature type="domain" description="Amidohydrolase-related" evidence="3">
    <location>
        <begin position="226"/>
        <end position="389"/>
    </location>
</feature>
<dbReference type="InterPro" id="IPR050287">
    <property type="entry name" value="MTA/SAH_deaminase"/>
</dbReference>
<comment type="caution">
    <text evidence="4">The sequence shown here is derived from an EMBL/GenBank/DDBJ whole genome shotgun (WGS) entry which is preliminary data.</text>
</comment>
<keyword evidence="5" id="KW-1185">Reference proteome</keyword>
<dbReference type="Gene3D" id="2.30.40.10">
    <property type="entry name" value="Urease, subunit C, domain 1"/>
    <property type="match status" value="1"/>
</dbReference>
<name>A0ABT3CEX2_9MYCO</name>
<evidence type="ECO:0000256" key="2">
    <source>
        <dbReference type="SAM" id="MobiDB-lite"/>
    </source>
</evidence>
<dbReference type="Pfam" id="PF01979">
    <property type="entry name" value="Amidohydro_1"/>
    <property type="match status" value="2"/>
</dbReference>
<proteinExistence type="predicted"/>
<dbReference type="NCBIfam" id="NF006056">
    <property type="entry name" value="PRK08204.1"/>
    <property type="match status" value="1"/>
</dbReference>
<dbReference type="PANTHER" id="PTHR43794">
    <property type="entry name" value="AMINOHYDROLASE SSNA-RELATED"/>
    <property type="match status" value="1"/>
</dbReference>
<dbReference type="InterPro" id="IPR006680">
    <property type="entry name" value="Amidohydro-rel"/>
</dbReference>
<protein>
    <submittedName>
        <fullName evidence="4">Amidohydrolase family protein</fullName>
    </submittedName>
</protein>
<evidence type="ECO:0000313" key="4">
    <source>
        <dbReference type="EMBL" id="MCV7228044.1"/>
    </source>
</evidence>
<evidence type="ECO:0000313" key="5">
    <source>
        <dbReference type="Proteomes" id="UP001526201"/>
    </source>
</evidence>